<keyword evidence="2" id="KW-1185">Reference proteome</keyword>
<dbReference type="Proteomes" id="UP001611383">
    <property type="component" value="Chromosome"/>
</dbReference>
<proteinExistence type="predicted"/>
<protein>
    <recommendedName>
        <fullName evidence="3">Lipoprotein</fullName>
    </recommendedName>
</protein>
<evidence type="ECO:0000313" key="1">
    <source>
        <dbReference type="EMBL" id="WNG48439.1"/>
    </source>
</evidence>
<reference evidence="1 2" key="1">
    <citation type="submission" date="2019-08" db="EMBL/GenBank/DDBJ databases">
        <title>Archangium and Cystobacter genomes.</title>
        <authorList>
            <person name="Chen I.-C.K."/>
            <person name="Wielgoss S."/>
        </authorList>
    </citation>
    <scope>NUCLEOTIDE SEQUENCE [LARGE SCALE GENOMIC DNA]</scope>
    <source>
        <strain evidence="1 2">Cbm 6</strain>
    </source>
</reference>
<dbReference type="RefSeq" id="WP_395805955.1">
    <property type="nucleotide sequence ID" value="NZ_CP043494.1"/>
</dbReference>
<name>A0ABY9WZ97_9BACT</name>
<accession>A0ABY9WZ97</accession>
<evidence type="ECO:0000313" key="2">
    <source>
        <dbReference type="Proteomes" id="UP001611383"/>
    </source>
</evidence>
<evidence type="ECO:0008006" key="3">
    <source>
        <dbReference type="Google" id="ProtNLM"/>
    </source>
</evidence>
<dbReference type="PROSITE" id="PS51257">
    <property type="entry name" value="PROKAR_LIPOPROTEIN"/>
    <property type="match status" value="1"/>
</dbReference>
<gene>
    <name evidence="1" type="ORF">F0U60_33175</name>
</gene>
<sequence length="92" mass="9712">MRIPLPLVAAFVGLVVSVSGCGGTYEPEQAPVTESAPADEQLPEGSVTQQAICSLLWTCNFSQWYGSEATCTAACGRSCTRDYRCNGTCVCP</sequence>
<dbReference type="EMBL" id="CP043494">
    <property type="protein sequence ID" value="WNG48439.1"/>
    <property type="molecule type" value="Genomic_DNA"/>
</dbReference>
<organism evidence="1 2">
    <name type="scientific">Archangium minus</name>
    <dbReference type="NCBI Taxonomy" id="83450"/>
    <lineage>
        <taxon>Bacteria</taxon>
        <taxon>Pseudomonadati</taxon>
        <taxon>Myxococcota</taxon>
        <taxon>Myxococcia</taxon>
        <taxon>Myxococcales</taxon>
        <taxon>Cystobacterineae</taxon>
        <taxon>Archangiaceae</taxon>
        <taxon>Archangium</taxon>
    </lineage>
</organism>